<dbReference type="RefSeq" id="XP_017982370.1">
    <property type="nucleotide sequence ID" value="XM_018126881.1"/>
</dbReference>
<evidence type="ECO:0000313" key="2">
    <source>
        <dbReference type="Proteomes" id="UP000694886"/>
    </source>
</evidence>
<feature type="domain" description="Reverse transcriptase Ty1/copia-type" evidence="1">
    <location>
        <begin position="12"/>
        <end position="85"/>
    </location>
</feature>
<reference evidence="3" key="2">
    <citation type="submission" date="2025-08" db="UniProtKB">
        <authorList>
            <consortium name="RefSeq"/>
        </authorList>
    </citation>
    <scope>IDENTIFICATION</scope>
</reference>
<sequence>MDAEYNMIKQNDTSILVETPIDHNVIGVKWIFRTKLNPDGSINKYKTRLVVKGYAQVYGADYLETFALVARHDTIRMLVGLPAKKGPNSEVLLEFKTQMMSVFEMINLRLMTYFLSMEVV</sequence>
<dbReference type="AlphaFoldDB" id="A0AB32WT92"/>
<evidence type="ECO:0000313" key="3">
    <source>
        <dbReference type="RefSeq" id="XP_017982370.1"/>
    </source>
</evidence>
<organism evidence="2 3">
    <name type="scientific">Theobroma cacao</name>
    <name type="common">Cacao</name>
    <name type="synonym">Cocoa</name>
    <dbReference type="NCBI Taxonomy" id="3641"/>
    <lineage>
        <taxon>Eukaryota</taxon>
        <taxon>Viridiplantae</taxon>
        <taxon>Streptophyta</taxon>
        <taxon>Embryophyta</taxon>
        <taxon>Tracheophyta</taxon>
        <taxon>Spermatophyta</taxon>
        <taxon>Magnoliopsida</taxon>
        <taxon>eudicotyledons</taxon>
        <taxon>Gunneridae</taxon>
        <taxon>Pentapetalae</taxon>
        <taxon>rosids</taxon>
        <taxon>malvids</taxon>
        <taxon>Malvales</taxon>
        <taxon>Malvaceae</taxon>
        <taxon>Byttnerioideae</taxon>
        <taxon>Theobroma</taxon>
    </lineage>
</organism>
<reference evidence="2" key="1">
    <citation type="journal article" date="1997" name="Nucleic Acids Res.">
        <title>tRNAscan-SE: a program for improved detection of transfer RNA genes in genomic sequence.</title>
        <authorList>
            <person name="Lowe T.M."/>
            <person name="Eddy S.R."/>
        </authorList>
    </citation>
    <scope>NUCLEOTIDE SEQUENCE [LARGE SCALE GENOMIC DNA]</scope>
    <source>
        <strain evidence="2">r\B97-61/B2</strain>
    </source>
</reference>
<evidence type="ECO:0000259" key="1">
    <source>
        <dbReference type="Pfam" id="PF07727"/>
    </source>
</evidence>
<dbReference type="Gramene" id="Tc09v2_t019020.1">
    <property type="protein sequence ID" value="Tc09v2_p019020.1"/>
    <property type="gene ID" value="Tc09v2_g019020"/>
</dbReference>
<protein>
    <submittedName>
        <fullName evidence="3">Uncharacterized mitochondrial protein AtMg00820-like</fullName>
    </submittedName>
</protein>
<name>A0AB32WT92_THECC</name>
<dbReference type="Proteomes" id="UP000694886">
    <property type="component" value="Chromosome 9"/>
</dbReference>
<dbReference type="Pfam" id="PF07727">
    <property type="entry name" value="RVT_2"/>
    <property type="match status" value="1"/>
</dbReference>
<accession>A0AB32WT92</accession>
<dbReference type="InterPro" id="IPR013103">
    <property type="entry name" value="RVT_2"/>
</dbReference>
<dbReference type="KEGG" id="tcc:108663283"/>
<gene>
    <name evidence="3" type="primary">LOC108663283</name>
</gene>
<proteinExistence type="predicted"/>
<dbReference type="GeneID" id="108663283"/>